<accession>A0A6G1EQ51</accession>
<dbReference type="EMBL" id="SPHZ02000003">
    <property type="protein sequence ID" value="KAF0926751.1"/>
    <property type="molecule type" value="Genomic_DNA"/>
</dbReference>
<organism evidence="1 2">
    <name type="scientific">Oryza meyeriana var. granulata</name>
    <dbReference type="NCBI Taxonomy" id="110450"/>
    <lineage>
        <taxon>Eukaryota</taxon>
        <taxon>Viridiplantae</taxon>
        <taxon>Streptophyta</taxon>
        <taxon>Embryophyta</taxon>
        <taxon>Tracheophyta</taxon>
        <taxon>Spermatophyta</taxon>
        <taxon>Magnoliopsida</taxon>
        <taxon>Liliopsida</taxon>
        <taxon>Poales</taxon>
        <taxon>Poaceae</taxon>
        <taxon>BOP clade</taxon>
        <taxon>Oryzoideae</taxon>
        <taxon>Oryzeae</taxon>
        <taxon>Oryzinae</taxon>
        <taxon>Oryza</taxon>
        <taxon>Oryza meyeriana</taxon>
    </lineage>
</organism>
<proteinExistence type="predicted"/>
<protein>
    <submittedName>
        <fullName evidence="1">Uncharacterized protein</fullName>
    </submittedName>
</protein>
<evidence type="ECO:0000313" key="1">
    <source>
        <dbReference type="EMBL" id="KAF0926751.1"/>
    </source>
</evidence>
<gene>
    <name evidence="1" type="ORF">E2562_027176</name>
</gene>
<name>A0A6G1EQ51_9ORYZ</name>
<reference evidence="1 2" key="1">
    <citation type="submission" date="2019-11" db="EMBL/GenBank/DDBJ databases">
        <title>Whole genome sequence of Oryza granulata.</title>
        <authorList>
            <person name="Li W."/>
        </authorList>
    </citation>
    <scope>NUCLEOTIDE SEQUENCE [LARGE SCALE GENOMIC DNA]</scope>
    <source>
        <strain evidence="2">cv. Menghai</strain>
        <tissue evidence="1">Leaf</tissue>
    </source>
</reference>
<dbReference type="Proteomes" id="UP000479710">
    <property type="component" value="Unassembled WGS sequence"/>
</dbReference>
<evidence type="ECO:0000313" key="2">
    <source>
        <dbReference type="Proteomes" id="UP000479710"/>
    </source>
</evidence>
<dbReference type="AlphaFoldDB" id="A0A6G1EQ51"/>
<comment type="caution">
    <text evidence="1">The sequence shown here is derived from an EMBL/GenBank/DDBJ whole genome shotgun (WGS) entry which is preliminary data.</text>
</comment>
<sequence>MVTVSSDGDQEEGIRSGGTIATTQVSYSSLLASIVSASSTSSHGLVHLLIARGLVVAPMVN</sequence>
<keyword evidence="2" id="KW-1185">Reference proteome</keyword>